<reference evidence="3 4" key="1">
    <citation type="submission" date="2017-10" db="EMBL/GenBank/DDBJ databases">
        <title>The draft genome sequence of Lewinella nigricans NBRC 102662.</title>
        <authorList>
            <person name="Wang K."/>
        </authorList>
    </citation>
    <scope>NUCLEOTIDE SEQUENCE [LARGE SCALE GENOMIC DNA]</scope>
    <source>
        <strain evidence="3 4">NBRC 102662</strain>
    </source>
</reference>
<dbReference type="Pfam" id="PF03795">
    <property type="entry name" value="YCII"/>
    <property type="match status" value="1"/>
</dbReference>
<organism evidence="3 4">
    <name type="scientific">Flavilitoribacter nigricans (strain ATCC 23147 / DSM 23189 / NBRC 102662 / NCIMB 1420 / SS-2)</name>
    <name type="common">Lewinella nigricans</name>
    <dbReference type="NCBI Taxonomy" id="1122177"/>
    <lineage>
        <taxon>Bacteria</taxon>
        <taxon>Pseudomonadati</taxon>
        <taxon>Bacteroidota</taxon>
        <taxon>Saprospiria</taxon>
        <taxon>Saprospirales</taxon>
        <taxon>Lewinellaceae</taxon>
        <taxon>Flavilitoribacter</taxon>
    </lineage>
</organism>
<accession>A0A2D0NJ43</accession>
<proteinExistence type="inferred from homology"/>
<evidence type="ECO:0000259" key="2">
    <source>
        <dbReference type="Pfam" id="PF03795"/>
    </source>
</evidence>
<feature type="domain" description="YCII-related" evidence="2">
    <location>
        <begin position="1"/>
        <end position="81"/>
    </location>
</feature>
<dbReference type="PANTHER" id="PTHR37828:SF1">
    <property type="entry name" value="YCII-RELATED DOMAIN-CONTAINING PROTEIN"/>
    <property type="match status" value="1"/>
</dbReference>
<gene>
    <name evidence="3" type="ORF">CRP01_00710</name>
</gene>
<dbReference type="AlphaFoldDB" id="A0A2D0NJ43"/>
<comment type="similarity">
    <text evidence="1">Belongs to the YciI family.</text>
</comment>
<evidence type="ECO:0000313" key="3">
    <source>
        <dbReference type="EMBL" id="PHN08467.1"/>
    </source>
</evidence>
<evidence type="ECO:0000256" key="1">
    <source>
        <dbReference type="ARBA" id="ARBA00007689"/>
    </source>
</evidence>
<dbReference type="GO" id="GO:0016787">
    <property type="term" value="F:hydrolase activity"/>
    <property type="evidence" value="ECO:0007669"/>
    <property type="project" value="UniProtKB-KW"/>
</dbReference>
<dbReference type="SUPFAM" id="SSF54909">
    <property type="entry name" value="Dimeric alpha+beta barrel"/>
    <property type="match status" value="1"/>
</dbReference>
<dbReference type="RefSeq" id="WP_099148059.1">
    <property type="nucleotide sequence ID" value="NZ_PDUD01000001.1"/>
</dbReference>
<sequence length="95" mass="10757">MFIIDISYKVPLETVDQHLAAHVQFLNEQYELGHFVASGRKVPRTGGIILSPLTDRTFLEAIIARDPFNVHDLADYVLTEFIPSKTSKELQFLLG</sequence>
<dbReference type="PANTHER" id="PTHR37828">
    <property type="entry name" value="GSR2449 PROTEIN"/>
    <property type="match status" value="1"/>
</dbReference>
<name>A0A2D0NJ43_FLAN2</name>
<dbReference type="Proteomes" id="UP000223913">
    <property type="component" value="Unassembled WGS sequence"/>
</dbReference>
<protein>
    <submittedName>
        <fullName evidence="3">GTP cyclohydrolase</fullName>
    </submittedName>
</protein>
<dbReference type="EMBL" id="PDUD01000001">
    <property type="protein sequence ID" value="PHN08467.1"/>
    <property type="molecule type" value="Genomic_DNA"/>
</dbReference>
<keyword evidence="4" id="KW-1185">Reference proteome</keyword>
<keyword evidence="3" id="KW-0378">Hydrolase</keyword>
<dbReference type="OrthoDB" id="9814407at2"/>
<evidence type="ECO:0000313" key="4">
    <source>
        <dbReference type="Proteomes" id="UP000223913"/>
    </source>
</evidence>
<dbReference type="InterPro" id="IPR005545">
    <property type="entry name" value="YCII"/>
</dbReference>
<comment type="caution">
    <text evidence="3">The sequence shown here is derived from an EMBL/GenBank/DDBJ whole genome shotgun (WGS) entry which is preliminary data.</text>
</comment>
<dbReference type="InterPro" id="IPR011008">
    <property type="entry name" value="Dimeric_a/b-barrel"/>
</dbReference>